<evidence type="ECO:0000256" key="3">
    <source>
        <dbReference type="SAM" id="MobiDB-lite"/>
    </source>
</evidence>
<feature type="region of interest" description="Disordered" evidence="3">
    <location>
        <begin position="128"/>
        <end position="150"/>
    </location>
</feature>
<evidence type="ECO:0000256" key="1">
    <source>
        <dbReference type="ARBA" id="ARBA00022801"/>
    </source>
</evidence>
<name>A0A0D6EJL0_SPOSA</name>
<feature type="binding site" evidence="2">
    <location>
        <begin position="11"/>
        <end position="18"/>
    </location>
    <ligand>
        <name>substrate</name>
    </ligand>
</feature>
<proteinExistence type="predicted"/>
<dbReference type="InterPro" id="IPR001345">
    <property type="entry name" value="PG/BPGM_mutase_AS"/>
</dbReference>
<dbReference type="GO" id="GO:0043456">
    <property type="term" value="P:regulation of pentose-phosphate shunt"/>
    <property type="evidence" value="ECO:0007669"/>
    <property type="project" value="TreeGrafter"/>
</dbReference>
<evidence type="ECO:0000256" key="2">
    <source>
        <dbReference type="PIRSR" id="PIRSR613078-2"/>
    </source>
</evidence>
<sequence length="287" mass="32018">MGRRAVVTIVRHGETDHNKAGIIQGHLDVPLNAEGEAQAAVASRWFRANGVHFDQAWSSDLSRARKVRLAARWLLLSRRIGGGSHPPPGELTFLTLWLARRFVQTAQIILEQQKDSVELKQDERIRERHLGNLQGRRRGDPGTDPRTVEPIPQLRGRLFAFWDSLFPSSSSSSSVPATTSSDLQGEPTQILYVSHGAAIREFVSALIQDRPDTYEVALPKEEEEALRNGSKRIDNCSRTVVEMEEVDGLDARGRKWRGRLVLYADDSHFAESSRAPSPTANADVVDE</sequence>
<dbReference type="GO" id="GO:0004331">
    <property type="term" value="F:fructose-2,6-bisphosphate 2-phosphatase activity"/>
    <property type="evidence" value="ECO:0007669"/>
    <property type="project" value="TreeGrafter"/>
</dbReference>
<dbReference type="InterPro" id="IPR029033">
    <property type="entry name" value="His_PPase_superfam"/>
</dbReference>
<evidence type="ECO:0000313" key="5">
    <source>
        <dbReference type="Proteomes" id="UP000243876"/>
    </source>
</evidence>
<feature type="binding site" evidence="2">
    <location>
        <position position="63"/>
    </location>
    <ligand>
        <name>substrate</name>
    </ligand>
</feature>
<dbReference type="PANTHER" id="PTHR46517">
    <property type="entry name" value="FRUCTOSE-2,6-BISPHOSPHATASE TIGAR"/>
    <property type="match status" value="1"/>
</dbReference>
<feature type="compositionally biased region" description="Basic and acidic residues" evidence="3">
    <location>
        <begin position="137"/>
        <end position="147"/>
    </location>
</feature>
<dbReference type="CDD" id="cd07067">
    <property type="entry name" value="HP_PGM_like"/>
    <property type="match status" value="1"/>
</dbReference>
<dbReference type="InterPro" id="IPR051695">
    <property type="entry name" value="Phosphoglycerate_Mutase"/>
</dbReference>
<evidence type="ECO:0000313" key="4">
    <source>
        <dbReference type="EMBL" id="CEQ39943.1"/>
    </source>
</evidence>
<dbReference type="EMBL" id="CENE01000004">
    <property type="protein sequence ID" value="CEQ39943.1"/>
    <property type="molecule type" value="Genomic_DNA"/>
</dbReference>
<gene>
    <name evidence="4" type="primary">SPOSA6832_01514</name>
</gene>
<protein>
    <submittedName>
        <fullName evidence="4">SPOSA6832_01514-mRNA-1:cds</fullName>
    </submittedName>
</protein>
<feature type="region of interest" description="Disordered" evidence="3">
    <location>
        <begin position="267"/>
        <end position="287"/>
    </location>
</feature>
<organism evidence="4 5">
    <name type="scientific">Sporidiobolus salmonicolor</name>
    <name type="common">Yeast-like fungus</name>
    <name type="synonym">Sporobolomyces salmonicolor</name>
    <dbReference type="NCBI Taxonomy" id="5005"/>
    <lineage>
        <taxon>Eukaryota</taxon>
        <taxon>Fungi</taxon>
        <taxon>Dikarya</taxon>
        <taxon>Basidiomycota</taxon>
        <taxon>Pucciniomycotina</taxon>
        <taxon>Microbotryomycetes</taxon>
        <taxon>Sporidiobolales</taxon>
        <taxon>Sporidiobolaceae</taxon>
        <taxon>Sporobolomyces</taxon>
    </lineage>
</organism>
<dbReference type="Pfam" id="PF00300">
    <property type="entry name" value="His_Phos_1"/>
    <property type="match status" value="2"/>
</dbReference>
<dbReference type="GO" id="GO:0045820">
    <property type="term" value="P:negative regulation of glycolytic process"/>
    <property type="evidence" value="ECO:0007669"/>
    <property type="project" value="TreeGrafter"/>
</dbReference>
<dbReference type="PANTHER" id="PTHR46517:SF1">
    <property type="entry name" value="FRUCTOSE-2,6-BISPHOSPHATASE TIGAR"/>
    <property type="match status" value="1"/>
</dbReference>
<keyword evidence="5" id="KW-1185">Reference proteome</keyword>
<feature type="non-terminal residue" evidence="4">
    <location>
        <position position="1"/>
    </location>
</feature>
<accession>A0A0D6EJL0</accession>
<dbReference type="InterPro" id="IPR013078">
    <property type="entry name" value="His_Pase_superF_clade-1"/>
</dbReference>
<dbReference type="AlphaFoldDB" id="A0A0D6EJL0"/>
<keyword evidence="1" id="KW-0378">Hydrolase</keyword>
<dbReference type="GO" id="GO:0005829">
    <property type="term" value="C:cytosol"/>
    <property type="evidence" value="ECO:0007669"/>
    <property type="project" value="TreeGrafter"/>
</dbReference>
<reference evidence="5" key="1">
    <citation type="submission" date="2015-02" db="EMBL/GenBank/DDBJ databases">
        <authorList>
            <person name="Gon?alves P."/>
        </authorList>
    </citation>
    <scope>NUCLEOTIDE SEQUENCE [LARGE SCALE GENOMIC DNA]</scope>
</reference>
<dbReference type="PROSITE" id="PS00175">
    <property type="entry name" value="PG_MUTASE"/>
    <property type="match status" value="1"/>
</dbReference>
<dbReference type="SUPFAM" id="SSF53254">
    <property type="entry name" value="Phosphoglycerate mutase-like"/>
    <property type="match status" value="2"/>
</dbReference>
<dbReference type="Proteomes" id="UP000243876">
    <property type="component" value="Unassembled WGS sequence"/>
</dbReference>
<dbReference type="Gene3D" id="3.40.50.1240">
    <property type="entry name" value="Phosphoglycerate mutase-like"/>
    <property type="match status" value="2"/>
</dbReference>
<dbReference type="OrthoDB" id="354304at2759"/>
<dbReference type="SMART" id="SM00855">
    <property type="entry name" value="PGAM"/>
    <property type="match status" value="1"/>
</dbReference>